<dbReference type="RefSeq" id="WP_320318300.1">
    <property type="nucleotide sequence ID" value="NZ_JAVIIX010000018.1"/>
</dbReference>
<organism evidence="1 2">
    <name type="scientific">Mesorhizobium dulcispinae</name>
    <dbReference type="NCBI Taxonomy" id="3072316"/>
    <lineage>
        <taxon>Bacteria</taxon>
        <taxon>Pseudomonadati</taxon>
        <taxon>Pseudomonadota</taxon>
        <taxon>Alphaproteobacteria</taxon>
        <taxon>Hyphomicrobiales</taxon>
        <taxon>Phyllobacteriaceae</taxon>
        <taxon>Mesorhizobium</taxon>
    </lineage>
</organism>
<evidence type="ECO:0000313" key="2">
    <source>
        <dbReference type="Proteomes" id="UP001271780"/>
    </source>
</evidence>
<proteinExistence type="predicted"/>
<name>A0ABU4XLC1_9HYPH</name>
<dbReference type="EMBL" id="JAVIIZ010000019">
    <property type="protein sequence ID" value="MDX8475368.1"/>
    <property type="molecule type" value="Genomic_DNA"/>
</dbReference>
<protein>
    <submittedName>
        <fullName evidence="1">Uncharacterized protein</fullName>
    </submittedName>
</protein>
<gene>
    <name evidence="1" type="ORF">RFM27_25055</name>
</gene>
<evidence type="ECO:0000313" key="1">
    <source>
        <dbReference type="EMBL" id="MDX8475368.1"/>
    </source>
</evidence>
<accession>A0ABU4XLC1</accession>
<keyword evidence="2" id="KW-1185">Reference proteome</keyword>
<reference evidence="1 2" key="1">
    <citation type="submission" date="2023-08" db="EMBL/GenBank/DDBJ databases">
        <title>Implementing the SeqCode for naming new Mesorhizobium species isolated from Vachellia karroo root nodules.</title>
        <authorList>
            <person name="Van Lill M."/>
        </authorList>
    </citation>
    <scope>NUCLEOTIDE SEQUENCE [LARGE SCALE GENOMIC DNA]</scope>
    <source>
        <strain evidence="1 2">VK23A</strain>
    </source>
</reference>
<comment type="caution">
    <text evidence="1">The sequence shown here is derived from an EMBL/GenBank/DDBJ whole genome shotgun (WGS) entry which is preliminary data.</text>
</comment>
<dbReference type="Proteomes" id="UP001271780">
    <property type="component" value="Unassembled WGS sequence"/>
</dbReference>
<sequence>MKNLTIALATLAVVGGVFYTFGPYPPFWVKANIRSSMTQWVPDPDSLQLTGLRYSENGSGIICGQMNAKNRLGAYTRYKKFAYARDRNFTFLEGIDPSADSMIELFHCN</sequence>